<evidence type="ECO:0000313" key="12">
    <source>
        <dbReference type="Proteomes" id="UP000053820"/>
    </source>
</evidence>
<dbReference type="Pfam" id="PF00083">
    <property type="entry name" value="Sugar_tr"/>
    <property type="match status" value="1"/>
</dbReference>
<feature type="transmembrane region" description="Helical" evidence="9">
    <location>
        <begin position="274"/>
        <end position="295"/>
    </location>
</feature>
<comment type="catalytic activity">
    <reaction evidence="7">
        <text>myo-inositol(out) + H(+)(out) = myo-inositol(in) + H(+)(in)</text>
        <dbReference type="Rhea" id="RHEA:60364"/>
        <dbReference type="ChEBI" id="CHEBI:15378"/>
        <dbReference type="ChEBI" id="CHEBI:17268"/>
    </reaction>
</comment>
<evidence type="ECO:0000256" key="5">
    <source>
        <dbReference type="ARBA" id="ARBA00022989"/>
    </source>
</evidence>
<keyword evidence="6 9" id="KW-0472">Membrane</keyword>
<dbReference type="PANTHER" id="PTHR48022:SF11">
    <property type="entry name" value="MONOSACCHARIDE TRANSPORTER (HXT8), PUTATIVE (AFU_ORTHOLOGUE AFUA_2G08120)-RELATED"/>
    <property type="match status" value="1"/>
</dbReference>
<feature type="transmembrane region" description="Helical" evidence="9">
    <location>
        <begin position="307"/>
        <end position="327"/>
    </location>
</feature>
<feature type="region of interest" description="Disordered" evidence="8">
    <location>
        <begin position="487"/>
        <end position="521"/>
    </location>
</feature>
<dbReference type="PANTHER" id="PTHR48022">
    <property type="entry name" value="PLASTIDIC GLUCOSE TRANSPORTER 4"/>
    <property type="match status" value="1"/>
</dbReference>
<dbReference type="InterPro" id="IPR050360">
    <property type="entry name" value="MFS_Sugar_Transporters"/>
</dbReference>
<comment type="similarity">
    <text evidence="2">Belongs to the major facilitator superfamily. Sugar transporter (TC 2.A.1.1) family.</text>
</comment>
<evidence type="ECO:0000256" key="7">
    <source>
        <dbReference type="ARBA" id="ARBA00049119"/>
    </source>
</evidence>
<dbReference type="GO" id="GO:0005351">
    <property type="term" value="F:carbohydrate:proton symporter activity"/>
    <property type="evidence" value="ECO:0007669"/>
    <property type="project" value="TreeGrafter"/>
</dbReference>
<feature type="transmembrane region" description="Helical" evidence="9">
    <location>
        <begin position="371"/>
        <end position="396"/>
    </location>
</feature>
<dbReference type="HOGENOM" id="CLU_001265_30_13_1"/>
<feature type="transmembrane region" description="Helical" evidence="9">
    <location>
        <begin position="438"/>
        <end position="457"/>
    </location>
</feature>
<evidence type="ECO:0000256" key="2">
    <source>
        <dbReference type="ARBA" id="ARBA00010992"/>
    </source>
</evidence>
<dbReference type="InterPro" id="IPR020846">
    <property type="entry name" value="MFS_dom"/>
</dbReference>
<dbReference type="OrthoDB" id="2637952at2759"/>
<evidence type="ECO:0000313" key="11">
    <source>
        <dbReference type="EMBL" id="KIJ59260.1"/>
    </source>
</evidence>
<dbReference type="GO" id="GO:0016020">
    <property type="term" value="C:membrane"/>
    <property type="evidence" value="ECO:0007669"/>
    <property type="project" value="UniProtKB-SubCell"/>
</dbReference>
<organism evidence="11 12">
    <name type="scientific">Hydnomerulius pinastri MD-312</name>
    <dbReference type="NCBI Taxonomy" id="994086"/>
    <lineage>
        <taxon>Eukaryota</taxon>
        <taxon>Fungi</taxon>
        <taxon>Dikarya</taxon>
        <taxon>Basidiomycota</taxon>
        <taxon>Agaricomycotina</taxon>
        <taxon>Agaricomycetes</taxon>
        <taxon>Agaricomycetidae</taxon>
        <taxon>Boletales</taxon>
        <taxon>Boletales incertae sedis</taxon>
        <taxon>Leucogyrophana</taxon>
    </lineage>
</organism>
<dbReference type="Gene3D" id="1.20.1250.20">
    <property type="entry name" value="MFS general substrate transporter like domains"/>
    <property type="match status" value="1"/>
</dbReference>
<dbReference type="PRINTS" id="PR00171">
    <property type="entry name" value="SUGRTRNSPORT"/>
</dbReference>
<evidence type="ECO:0000256" key="8">
    <source>
        <dbReference type="SAM" id="MobiDB-lite"/>
    </source>
</evidence>
<keyword evidence="4 9" id="KW-0812">Transmembrane</keyword>
<reference evidence="11 12" key="1">
    <citation type="submission" date="2014-04" db="EMBL/GenBank/DDBJ databases">
        <title>Evolutionary Origins and Diversification of the Mycorrhizal Mutualists.</title>
        <authorList>
            <consortium name="DOE Joint Genome Institute"/>
            <consortium name="Mycorrhizal Genomics Consortium"/>
            <person name="Kohler A."/>
            <person name="Kuo A."/>
            <person name="Nagy L.G."/>
            <person name="Floudas D."/>
            <person name="Copeland A."/>
            <person name="Barry K.W."/>
            <person name="Cichocki N."/>
            <person name="Veneault-Fourrey C."/>
            <person name="LaButti K."/>
            <person name="Lindquist E.A."/>
            <person name="Lipzen A."/>
            <person name="Lundell T."/>
            <person name="Morin E."/>
            <person name="Murat C."/>
            <person name="Riley R."/>
            <person name="Ohm R."/>
            <person name="Sun H."/>
            <person name="Tunlid A."/>
            <person name="Henrissat B."/>
            <person name="Grigoriev I.V."/>
            <person name="Hibbett D.S."/>
            <person name="Martin F."/>
        </authorList>
    </citation>
    <scope>NUCLEOTIDE SEQUENCE [LARGE SCALE GENOMIC DNA]</scope>
    <source>
        <strain evidence="11 12">MD-312</strain>
    </source>
</reference>
<evidence type="ECO:0000259" key="10">
    <source>
        <dbReference type="PROSITE" id="PS50850"/>
    </source>
</evidence>
<name>A0A0C9VNP1_9AGAM</name>
<dbReference type="EMBL" id="KN839892">
    <property type="protein sequence ID" value="KIJ59260.1"/>
    <property type="molecule type" value="Genomic_DNA"/>
</dbReference>
<accession>A0A0C9VNP1</accession>
<evidence type="ECO:0000256" key="6">
    <source>
        <dbReference type="ARBA" id="ARBA00023136"/>
    </source>
</evidence>
<feature type="compositionally biased region" description="Basic and acidic residues" evidence="8">
    <location>
        <begin position="500"/>
        <end position="521"/>
    </location>
</feature>
<dbReference type="InterPro" id="IPR005828">
    <property type="entry name" value="MFS_sugar_transport-like"/>
</dbReference>
<feature type="transmembrane region" description="Helical" evidence="9">
    <location>
        <begin position="53"/>
        <end position="77"/>
    </location>
</feature>
<sequence>MAHYSFYNLRTILILTLGSLTYGYANSVLTYTLGLPGFLEYFNLNNDAAYANAIMGTINGIFSAGGVAGSFTAAFMCDRYGRKATMNTAAVVSILGGVLLAGSVNAAMLIVARLVSGWGVSMLVVLIPIFQAEVSPPTSRGLLVGQHGVWIVAANAITGWIGFGVYYSSNMSFQWRFLFALQCVCPLALLCCSHWVPESPRWLLMQGRHAESWEIISKLHTNSHEFSDRDDKTSYAEKEFHQMVKQVELDAKLWAEGGGAWQILTKPSYRKRMWMGFFTQFAAQATGAMVVYNYMVNLYKELGFSGGITIMLSATYVTVATLANFVASVIMDRVGRVRLLTIGLTGCMISLSLECVMEARFVGATDHTGNALGVFFIFCFICFYAGGIDATSYVYCSEIFATHIRAQGMAFSMAGTFLSTIVFLEVGPTALATIGWKYYLVFIGLTAVDVAIMLWYFPETKGLSLEGINAKFGDEVAVHFHDEEYPASRAEARSSGQGLEGEKDGTAPEHIEHMSRKPSHE</sequence>
<dbReference type="AlphaFoldDB" id="A0A0C9VNP1"/>
<feature type="transmembrane region" description="Helical" evidence="9">
    <location>
        <begin position="148"/>
        <end position="167"/>
    </location>
</feature>
<feature type="transmembrane region" description="Helical" evidence="9">
    <location>
        <begin position="89"/>
        <end position="112"/>
    </location>
</feature>
<gene>
    <name evidence="11" type="ORF">HYDPIDRAFT_33330</name>
</gene>
<protein>
    <recommendedName>
        <fullName evidence="10">Major facilitator superfamily (MFS) profile domain-containing protein</fullName>
    </recommendedName>
</protein>
<dbReference type="InterPro" id="IPR003663">
    <property type="entry name" value="Sugar/inositol_transpt"/>
</dbReference>
<dbReference type="PROSITE" id="PS50850">
    <property type="entry name" value="MFS"/>
    <property type="match status" value="1"/>
</dbReference>
<feature type="transmembrane region" description="Helical" evidence="9">
    <location>
        <begin position="12"/>
        <end position="33"/>
    </location>
</feature>
<evidence type="ECO:0000256" key="3">
    <source>
        <dbReference type="ARBA" id="ARBA00022448"/>
    </source>
</evidence>
<dbReference type="InterPro" id="IPR036259">
    <property type="entry name" value="MFS_trans_sf"/>
</dbReference>
<proteinExistence type="inferred from homology"/>
<feature type="transmembrane region" description="Helical" evidence="9">
    <location>
        <begin position="408"/>
        <end position="426"/>
    </location>
</feature>
<feature type="domain" description="Major facilitator superfamily (MFS) profile" evidence="10">
    <location>
        <begin position="11"/>
        <end position="461"/>
    </location>
</feature>
<evidence type="ECO:0000256" key="4">
    <source>
        <dbReference type="ARBA" id="ARBA00022692"/>
    </source>
</evidence>
<keyword evidence="3" id="KW-0813">Transport</keyword>
<keyword evidence="12" id="KW-1185">Reference proteome</keyword>
<dbReference type="SUPFAM" id="SSF103473">
    <property type="entry name" value="MFS general substrate transporter"/>
    <property type="match status" value="1"/>
</dbReference>
<evidence type="ECO:0000256" key="1">
    <source>
        <dbReference type="ARBA" id="ARBA00004141"/>
    </source>
</evidence>
<dbReference type="Proteomes" id="UP000053820">
    <property type="component" value="Unassembled WGS sequence"/>
</dbReference>
<keyword evidence="5 9" id="KW-1133">Transmembrane helix</keyword>
<evidence type="ECO:0000256" key="9">
    <source>
        <dbReference type="SAM" id="Phobius"/>
    </source>
</evidence>
<comment type="subcellular location">
    <subcellularLocation>
        <location evidence="1">Membrane</location>
        <topology evidence="1">Multi-pass membrane protein</topology>
    </subcellularLocation>
</comment>